<feature type="transmembrane region" description="Helical" evidence="6">
    <location>
        <begin position="105"/>
        <end position="127"/>
    </location>
</feature>
<feature type="transmembrane region" description="Helical" evidence="6">
    <location>
        <begin position="318"/>
        <end position="341"/>
    </location>
</feature>
<feature type="transmembrane region" description="Helical" evidence="6">
    <location>
        <begin position="412"/>
        <end position="435"/>
    </location>
</feature>
<keyword evidence="5 6" id="KW-0472">Membrane</keyword>
<dbReference type="Pfam" id="PF02687">
    <property type="entry name" value="FtsX"/>
    <property type="match status" value="1"/>
</dbReference>
<protein>
    <submittedName>
        <fullName evidence="8">Efflux ABC transporter, permease protein</fullName>
    </submittedName>
</protein>
<feature type="transmembrane region" description="Helical" evidence="6">
    <location>
        <begin position="16"/>
        <end position="36"/>
    </location>
</feature>
<dbReference type="EMBL" id="AKFT01000200">
    <property type="protein sequence ID" value="EJF37776.1"/>
    <property type="molecule type" value="Genomic_DNA"/>
</dbReference>
<evidence type="ECO:0000256" key="5">
    <source>
        <dbReference type="ARBA" id="ARBA00023136"/>
    </source>
</evidence>
<dbReference type="InterPro" id="IPR003838">
    <property type="entry name" value="ABC3_permease_C"/>
</dbReference>
<evidence type="ECO:0000256" key="4">
    <source>
        <dbReference type="ARBA" id="ARBA00022989"/>
    </source>
</evidence>
<dbReference type="PATRIC" id="fig|1125718.3.peg.2565"/>
<evidence type="ECO:0000256" key="3">
    <source>
        <dbReference type="ARBA" id="ARBA00022692"/>
    </source>
</evidence>
<keyword evidence="9" id="KW-1185">Reference proteome</keyword>
<accession>J0WMW5</accession>
<evidence type="ECO:0000259" key="7">
    <source>
        <dbReference type="Pfam" id="PF02687"/>
    </source>
</evidence>
<organism evidence="8 9">
    <name type="scientific">Actinomyces massiliensis F0489</name>
    <dbReference type="NCBI Taxonomy" id="1125718"/>
    <lineage>
        <taxon>Bacteria</taxon>
        <taxon>Bacillati</taxon>
        <taxon>Actinomycetota</taxon>
        <taxon>Actinomycetes</taxon>
        <taxon>Actinomycetales</taxon>
        <taxon>Actinomycetaceae</taxon>
        <taxon>Actinomyces</taxon>
    </lineage>
</organism>
<evidence type="ECO:0000256" key="6">
    <source>
        <dbReference type="SAM" id="Phobius"/>
    </source>
</evidence>
<dbReference type="Proteomes" id="UP000002941">
    <property type="component" value="Unassembled WGS sequence"/>
</dbReference>
<gene>
    <name evidence="8" type="ORF">HMPREF1318_2876</name>
</gene>
<evidence type="ECO:0000256" key="1">
    <source>
        <dbReference type="ARBA" id="ARBA00004651"/>
    </source>
</evidence>
<keyword evidence="2" id="KW-1003">Cell membrane</keyword>
<evidence type="ECO:0000313" key="8">
    <source>
        <dbReference type="EMBL" id="EJF37776.1"/>
    </source>
</evidence>
<name>J0WMW5_9ACTO</name>
<dbReference type="OrthoDB" id="3254563at2"/>
<feature type="transmembrane region" description="Helical" evidence="6">
    <location>
        <begin position="61"/>
        <end position="84"/>
    </location>
</feature>
<dbReference type="eggNOG" id="COG4591">
    <property type="taxonomic scope" value="Bacteria"/>
</dbReference>
<evidence type="ECO:0000313" key="9">
    <source>
        <dbReference type="Proteomes" id="UP000002941"/>
    </source>
</evidence>
<feature type="transmembrane region" description="Helical" evidence="6">
    <location>
        <begin position="156"/>
        <end position="175"/>
    </location>
</feature>
<evidence type="ECO:0000256" key="2">
    <source>
        <dbReference type="ARBA" id="ARBA00022475"/>
    </source>
</evidence>
<dbReference type="RefSeq" id="WP_008733306.1">
    <property type="nucleotide sequence ID" value="NZ_AKFT01000200.1"/>
</dbReference>
<feature type="domain" description="ABC3 transporter permease C-terminal" evidence="7">
    <location>
        <begin position="65"/>
        <end position="179"/>
    </location>
</feature>
<keyword evidence="4 6" id="KW-1133">Transmembrane helix</keyword>
<keyword evidence="3 6" id="KW-0812">Transmembrane</keyword>
<dbReference type="AlphaFoldDB" id="J0WMW5"/>
<feature type="transmembrane region" description="Helical" evidence="6">
    <location>
        <begin position="233"/>
        <end position="252"/>
    </location>
</feature>
<proteinExistence type="predicted"/>
<feature type="transmembrane region" description="Helical" evidence="6">
    <location>
        <begin position="373"/>
        <end position="400"/>
    </location>
</feature>
<feature type="transmembrane region" description="Helical" evidence="6">
    <location>
        <begin position="293"/>
        <end position="312"/>
    </location>
</feature>
<dbReference type="GO" id="GO:0005886">
    <property type="term" value="C:plasma membrane"/>
    <property type="evidence" value="ECO:0007669"/>
    <property type="project" value="UniProtKB-SubCell"/>
</dbReference>
<comment type="caution">
    <text evidence="8">The sequence shown here is derived from an EMBL/GenBank/DDBJ whole genome shotgun (WGS) entry which is preliminary data.</text>
</comment>
<feature type="transmembrane region" description="Helical" evidence="6">
    <location>
        <begin position="204"/>
        <end position="227"/>
    </location>
</feature>
<sequence length="448" mass="46622">MIRLLLADLRQNLRSWTWTVVVAVVAATSIAAQLMVGRGGRIAAEATGDTDMAGQAEALTYMPLTFVGLSVVVALSTVAALVVASRARDHGLWRAQGMRPGLLRMILLGQLALVGAGSAIVAIPLAYPLSFPLSAFEGAVGIILPTARPQPHPVDLLILLILCTSLTVLGGRGAARRSSGAQIIALLREHDDVQGRSRRVRRRLLRGILIAVCLAGLIALPIIAQITESDHESIFALVIGAGLAALVLMVVLTPRVTPALERTWTALFPSRSVAWHMARHSAAYEAGRSSATVMPFSLAIGLVGFAFGIRALGGNADVGGFIALFGTAFLVAWTGGVAVIAMSAGRRRRDGALLMAAGGVQAQVRWAQVLEGVIHAVTAAILGVASTVVGLCSESLILGFNPVPVVFLHGPWVEILAITGASLLTVCGATVLSSASTTPVAQLLRARD</sequence>
<reference evidence="8 9" key="1">
    <citation type="submission" date="2012-05" db="EMBL/GenBank/DDBJ databases">
        <authorList>
            <person name="Harkins D.M."/>
            <person name="Madupu R."/>
            <person name="Durkin A.S."/>
            <person name="Torralba M."/>
            <person name="Methe B."/>
            <person name="Sutton G.G."/>
            <person name="Nelson K.E."/>
        </authorList>
    </citation>
    <scope>NUCLEOTIDE SEQUENCE [LARGE SCALE GENOMIC DNA]</scope>
    <source>
        <strain evidence="8 9">F0489</strain>
    </source>
</reference>
<comment type="subcellular location">
    <subcellularLocation>
        <location evidence="1">Cell membrane</location>
        <topology evidence="1">Multi-pass membrane protein</topology>
    </subcellularLocation>
</comment>